<dbReference type="OrthoDB" id="5597783at2759"/>
<name>A0A5N5QRU6_9AGAM</name>
<keyword evidence="5" id="KW-1185">Reference proteome</keyword>
<comment type="caution">
    <text evidence="4">The sequence shown here is derived from an EMBL/GenBank/DDBJ whole genome shotgun (WGS) entry which is preliminary data.</text>
</comment>
<dbReference type="AlphaFoldDB" id="A0A5N5QRU6"/>
<dbReference type="InterPro" id="IPR057511">
    <property type="entry name" value="WH_GDS1"/>
</dbReference>
<feature type="compositionally biased region" description="Basic and acidic residues" evidence="2">
    <location>
        <begin position="670"/>
        <end position="691"/>
    </location>
</feature>
<evidence type="ECO:0000313" key="5">
    <source>
        <dbReference type="Proteomes" id="UP000383932"/>
    </source>
</evidence>
<feature type="region of interest" description="Disordered" evidence="2">
    <location>
        <begin position="190"/>
        <end position="229"/>
    </location>
</feature>
<organism evidence="4 5">
    <name type="scientific">Ceratobasidium theobromae</name>
    <dbReference type="NCBI Taxonomy" id="1582974"/>
    <lineage>
        <taxon>Eukaryota</taxon>
        <taxon>Fungi</taxon>
        <taxon>Dikarya</taxon>
        <taxon>Basidiomycota</taxon>
        <taxon>Agaricomycotina</taxon>
        <taxon>Agaricomycetes</taxon>
        <taxon>Cantharellales</taxon>
        <taxon>Ceratobasidiaceae</taxon>
        <taxon>Ceratobasidium</taxon>
    </lineage>
</organism>
<evidence type="ECO:0000313" key="4">
    <source>
        <dbReference type="EMBL" id="KAB5594424.1"/>
    </source>
</evidence>
<evidence type="ECO:0000256" key="2">
    <source>
        <dbReference type="SAM" id="MobiDB-lite"/>
    </source>
</evidence>
<dbReference type="Pfam" id="PF25318">
    <property type="entry name" value="WHD_GDS1"/>
    <property type="match status" value="1"/>
</dbReference>
<dbReference type="EMBL" id="SSOP01000021">
    <property type="protein sequence ID" value="KAB5594424.1"/>
    <property type="molecule type" value="Genomic_DNA"/>
</dbReference>
<reference evidence="4 5" key="1">
    <citation type="journal article" date="2019" name="Fungal Biol. Biotechnol.">
        <title>Draft genome sequence of fastidious pathogen Ceratobasidium theobromae, which causes vascular-streak dieback in Theobroma cacao.</title>
        <authorList>
            <person name="Ali S.S."/>
            <person name="Asman A."/>
            <person name="Shao J."/>
            <person name="Firmansyah A.P."/>
            <person name="Susilo A.W."/>
            <person name="Rosmana A."/>
            <person name="McMahon P."/>
            <person name="Junaid M."/>
            <person name="Guest D."/>
            <person name="Kheng T.Y."/>
            <person name="Meinhardt L.W."/>
            <person name="Bailey B.A."/>
        </authorList>
    </citation>
    <scope>NUCLEOTIDE SEQUENCE [LARGE SCALE GENOMIC DNA]</scope>
    <source>
        <strain evidence="4 5">CT2</strain>
    </source>
</reference>
<proteinExistence type="predicted"/>
<feature type="region of interest" description="Disordered" evidence="2">
    <location>
        <begin position="543"/>
        <end position="597"/>
    </location>
</feature>
<feature type="compositionally biased region" description="Low complexity" evidence="2">
    <location>
        <begin position="28"/>
        <end position="54"/>
    </location>
</feature>
<gene>
    <name evidence="4" type="ORF">CTheo_2201</name>
</gene>
<dbReference type="Proteomes" id="UP000383932">
    <property type="component" value="Unassembled WGS sequence"/>
</dbReference>
<dbReference type="PANTHER" id="PTHR13037:SF24">
    <property type="entry name" value="POLYCOMB PROTEIN PCL-RELATED"/>
    <property type="match status" value="1"/>
</dbReference>
<feature type="region of interest" description="Disordered" evidence="2">
    <location>
        <begin position="147"/>
        <end position="173"/>
    </location>
</feature>
<sequence>MVAPSSSGAHATAAGAQPSPTACATDMPATPSPTTATTTTATTTTATPTTATSTLHGAQVGFPPPGCVVSGEDARDKVLMGICAALAFVENRALTPRQIVQVLHQTGITRLGGNTPASTVSTHIRAHLARAHISREMPLLLRHSLLARPRPSDPPALEDRAVGPSPDGTAERKKGTAWYLSEAAGFASPWDRLGIPAPSEASPDRPPSPSPLDPPRASSRKRTRTKSWSAAARELGMDGMPPPPDFDDEPQPRSKVRIRLRFGSVSSPDPRPLAHALDPDSDVEDGDFHVRMMCNSDQLPHAPQPVVGIGLDLIFDKASDESDSAPSLSSRASSLAASSLPEDDVWAVKIEEVDDKAPMAIDIPPFDPPGCPVGLGFDLGSPSHAFEAEFAMLGVHSPTILPNLFIRDPDHVDGPETVRLDEVDRLWSDSTDKRAHTRTPRARASPSKRRDSACAWGCRAAPGMRVSLGPARTRVANEPAMSSGVVLHRDTQLKIERALLYGVEYATCIVRGCVLLRRLDDSSISLSALLRACRVPGSCHAQFRTPNTTDLSPPPPDTADLSDNSATPRIPSPARTAPEPSDVLHTHHSSSDVNPGAMPQGASIDFGTGVEATDVSGMWAPLPEARLVAEERLRPYLPEDVRLIFLGETLSIQELDPEVKMEPPEANPEPQDKMDVHDEPEMKIEPARDDTPSAPVPAREKGEEDVSVFVRPSSPPAAVPCAARRVLRARPARAVRTRTRA</sequence>
<feature type="compositionally biased region" description="Low complexity" evidence="2">
    <location>
        <begin position="1"/>
        <end position="20"/>
    </location>
</feature>
<evidence type="ECO:0000259" key="3">
    <source>
        <dbReference type="Pfam" id="PF25318"/>
    </source>
</evidence>
<feature type="compositionally biased region" description="Pro residues" evidence="2">
    <location>
        <begin position="204"/>
        <end position="214"/>
    </location>
</feature>
<dbReference type="PANTHER" id="PTHR13037">
    <property type="entry name" value="FORMIN"/>
    <property type="match status" value="1"/>
</dbReference>
<keyword evidence="1" id="KW-0945">Host-virus interaction</keyword>
<accession>A0A5N5QRU6</accession>
<feature type="domain" description="GDS1 winged helix" evidence="3">
    <location>
        <begin position="72"/>
        <end position="145"/>
    </location>
</feature>
<evidence type="ECO:0000256" key="1">
    <source>
        <dbReference type="ARBA" id="ARBA00022581"/>
    </source>
</evidence>
<protein>
    <recommendedName>
        <fullName evidence="3">GDS1 winged helix domain-containing protein</fullName>
    </recommendedName>
</protein>
<feature type="region of interest" description="Disordered" evidence="2">
    <location>
        <begin position="1"/>
        <end position="62"/>
    </location>
</feature>
<feature type="region of interest" description="Disordered" evidence="2">
    <location>
        <begin position="660"/>
        <end position="715"/>
    </location>
</feature>